<keyword evidence="2" id="KW-0378">Hydrolase</keyword>
<dbReference type="RefSeq" id="WP_160111310.1">
    <property type="nucleotide sequence ID" value="NZ_FNVG01000001.1"/>
</dbReference>
<dbReference type="Pfam" id="PF12146">
    <property type="entry name" value="Hydrolase_4"/>
    <property type="match status" value="1"/>
</dbReference>
<gene>
    <name evidence="2" type="ORF">SAMN04488244_10191</name>
</gene>
<dbReference type="Proteomes" id="UP000236721">
    <property type="component" value="Unassembled WGS sequence"/>
</dbReference>
<dbReference type="Gene3D" id="3.40.50.1820">
    <property type="entry name" value="alpha/beta hydrolase"/>
    <property type="match status" value="1"/>
</dbReference>
<accession>A0A1H5RRV0</accession>
<organism evidence="2 3">
    <name type="scientific">Vibrio hangzhouensis</name>
    <dbReference type="NCBI Taxonomy" id="462991"/>
    <lineage>
        <taxon>Bacteria</taxon>
        <taxon>Pseudomonadati</taxon>
        <taxon>Pseudomonadota</taxon>
        <taxon>Gammaproteobacteria</taxon>
        <taxon>Vibrionales</taxon>
        <taxon>Vibrionaceae</taxon>
        <taxon>Vibrio</taxon>
    </lineage>
</organism>
<dbReference type="OrthoDB" id="9785076at2"/>
<dbReference type="InterPro" id="IPR029058">
    <property type="entry name" value="AB_hydrolase_fold"/>
</dbReference>
<evidence type="ECO:0000259" key="1">
    <source>
        <dbReference type="Pfam" id="PF12146"/>
    </source>
</evidence>
<dbReference type="InterPro" id="IPR022742">
    <property type="entry name" value="Hydrolase_4"/>
</dbReference>
<name>A0A1H5RRV0_9VIBR</name>
<evidence type="ECO:0000313" key="2">
    <source>
        <dbReference type="EMBL" id="SEF41043.1"/>
    </source>
</evidence>
<dbReference type="SUPFAM" id="SSF53474">
    <property type="entry name" value="alpha/beta-Hydrolases"/>
    <property type="match status" value="1"/>
</dbReference>
<dbReference type="PIRSF" id="PIRSF037442">
    <property type="entry name" value="UCP037442_abhydr"/>
    <property type="match status" value="1"/>
</dbReference>
<evidence type="ECO:0000313" key="3">
    <source>
        <dbReference type="Proteomes" id="UP000236721"/>
    </source>
</evidence>
<dbReference type="GO" id="GO:0016787">
    <property type="term" value="F:hydrolase activity"/>
    <property type="evidence" value="ECO:0007669"/>
    <property type="project" value="UniProtKB-KW"/>
</dbReference>
<dbReference type="EMBL" id="FNVG01000001">
    <property type="protein sequence ID" value="SEF41043.1"/>
    <property type="molecule type" value="Genomic_DNA"/>
</dbReference>
<feature type="domain" description="Serine aminopeptidase S33" evidence="1">
    <location>
        <begin position="24"/>
        <end position="153"/>
    </location>
</feature>
<dbReference type="InterPro" id="IPR017208">
    <property type="entry name" value="UCP037442_abhydr"/>
</dbReference>
<keyword evidence="3" id="KW-1185">Reference proteome</keyword>
<sequence>MQPLTINLPDGHQTVVQLHSPIDKSQGLIIFIPALGVSVDYYKDFAKQLTNSGFTFAAIEMRGMRHSSLQDARRDNFGYKEILETDLSTVVPLLIERYPKLNVWLCGHSLGGQLALLHASSLIKNGYQSRVRGIVLIAGGSNHYQSLPSLLKRCKRYLGINAIRSVNAILGYFPGHILGFGGRQPKNLISDWTYEGLKGRYQIRNTEIDYNKLLESLSLPVLFISIEGDLLVPKSSAERLASKLPLAEVSKVELTSREYSNHVLDHFRWSKYPKPIVDITTNWLVDLKRQS</sequence>
<protein>
    <submittedName>
        <fullName evidence="2">Predicted alpha/beta hydrolase</fullName>
    </submittedName>
</protein>
<dbReference type="AlphaFoldDB" id="A0A1H5RRV0"/>
<reference evidence="3" key="1">
    <citation type="submission" date="2016-10" db="EMBL/GenBank/DDBJ databases">
        <authorList>
            <person name="Varghese N."/>
            <person name="Submissions S."/>
        </authorList>
    </citation>
    <scope>NUCLEOTIDE SEQUENCE [LARGE SCALE GENOMIC DNA]</scope>
    <source>
        <strain evidence="3">CGMCC 1.7062</strain>
    </source>
</reference>
<proteinExistence type="predicted"/>